<comment type="caution">
    <text evidence="2">The sequence shown here is derived from an EMBL/GenBank/DDBJ whole genome shotgun (WGS) entry which is preliminary data.</text>
</comment>
<dbReference type="InterPro" id="IPR041239">
    <property type="entry name" value="DUF5605"/>
</dbReference>
<reference evidence="2 3" key="1">
    <citation type="submission" date="2020-04" db="EMBL/GenBank/DDBJ databases">
        <title>MicrobeNet Type strains.</title>
        <authorList>
            <person name="Nicholson A.C."/>
        </authorList>
    </citation>
    <scope>NUCLEOTIDE SEQUENCE [LARGE SCALE GENOMIC DNA]</scope>
    <source>
        <strain evidence="2 3">CCUG 69612</strain>
    </source>
</reference>
<gene>
    <name evidence="2" type="ORF">HF992_05805</name>
</gene>
<name>A0A7X6MYT0_9STRE</name>
<organism evidence="2 3">
    <name type="scientific">Streptococcus ovuberis</name>
    <dbReference type="NCBI Taxonomy" id="1936207"/>
    <lineage>
        <taxon>Bacteria</taxon>
        <taxon>Bacillati</taxon>
        <taxon>Bacillota</taxon>
        <taxon>Bacilli</taxon>
        <taxon>Lactobacillales</taxon>
        <taxon>Streptococcaceae</taxon>
        <taxon>Streptococcus</taxon>
    </lineage>
</organism>
<accession>A0A7X6MYT0</accession>
<evidence type="ECO:0000259" key="1">
    <source>
        <dbReference type="Pfam" id="PF18310"/>
    </source>
</evidence>
<evidence type="ECO:0000313" key="2">
    <source>
        <dbReference type="EMBL" id="NKZ20361.1"/>
    </source>
</evidence>
<proteinExistence type="predicted"/>
<dbReference type="Pfam" id="PF18310">
    <property type="entry name" value="DUF5605"/>
    <property type="match status" value="1"/>
</dbReference>
<protein>
    <submittedName>
        <fullName evidence="2">DUF5605 domain-containing protein</fullName>
    </submittedName>
</protein>
<dbReference type="EMBL" id="JAAXPR010000008">
    <property type="protein sequence ID" value="NKZ20361.1"/>
    <property type="molecule type" value="Genomic_DNA"/>
</dbReference>
<keyword evidence="3" id="KW-1185">Reference proteome</keyword>
<dbReference type="AlphaFoldDB" id="A0A7X6MYT0"/>
<feature type="domain" description="DUF5605" evidence="1">
    <location>
        <begin position="8"/>
        <end position="53"/>
    </location>
</feature>
<sequence>MQVMVNIRYLLLPEKGKYRLEIIDIWEMTRECVQEGVTGYIRLSLPSQEGIAVLATKLSEADWIGKNYF</sequence>
<evidence type="ECO:0000313" key="3">
    <source>
        <dbReference type="Proteomes" id="UP000522720"/>
    </source>
</evidence>
<dbReference type="RefSeq" id="WP_168549116.1">
    <property type="nucleotide sequence ID" value="NZ_JAAXPR010000008.1"/>
</dbReference>
<dbReference type="Proteomes" id="UP000522720">
    <property type="component" value="Unassembled WGS sequence"/>
</dbReference>